<sequence>MTVHPFIEAEKTAGHNVKRACEPLQVSRAAFSARRTGLPAPRAVRDAELTEQITTVHKQSRRTYGAPRVHALLVGRGEECGRRRVARLMRPAELAGRHRRRRYRTTIPDPYAAARPDPVQRDPAAVDRGSWWSGQGCPDGAPVPRPEEFGEDGARAERRADKQVDRHVPGPSGDAVHTRLTAPGGSEGTRFPCIHTTTP</sequence>
<dbReference type="InterPro" id="IPR025948">
    <property type="entry name" value="HTH-like_dom"/>
</dbReference>
<accession>A0A6G2B5Q5</accession>
<name>A0A6G2B5Q5_9ACTN</name>
<dbReference type="InterPro" id="IPR050900">
    <property type="entry name" value="Transposase_IS3/IS150/IS904"/>
</dbReference>
<protein>
    <submittedName>
        <fullName evidence="3">IS3 family transposase</fullName>
    </submittedName>
</protein>
<reference evidence="3 4" key="1">
    <citation type="submission" date="2019-11" db="EMBL/GenBank/DDBJ databases">
        <authorList>
            <person name="Yuan L."/>
        </authorList>
    </citation>
    <scope>NUCLEOTIDE SEQUENCE [LARGE SCALE GENOMIC DNA]</scope>
    <source>
        <strain evidence="3 4">TRM43335</strain>
    </source>
</reference>
<evidence type="ECO:0000313" key="3">
    <source>
        <dbReference type="EMBL" id="MTE17588.1"/>
    </source>
</evidence>
<dbReference type="RefSeq" id="WP_155069204.1">
    <property type="nucleotide sequence ID" value="NZ_WIXO01000001.1"/>
</dbReference>
<dbReference type="Pfam" id="PF13276">
    <property type="entry name" value="HTH_21"/>
    <property type="match status" value="1"/>
</dbReference>
<proteinExistence type="predicted"/>
<gene>
    <name evidence="3" type="ORF">F0L17_00215</name>
</gene>
<dbReference type="PANTHER" id="PTHR46889:SF4">
    <property type="entry name" value="TRANSPOSASE INSO FOR INSERTION SEQUENCE ELEMENT IS911B-RELATED"/>
    <property type="match status" value="1"/>
</dbReference>
<dbReference type="PANTHER" id="PTHR46889">
    <property type="entry name" value="TRANSPOSASE INSF FOR INSERTION SEQUENCE IS3B-RELATED"/>
    <property type="match status" value="1"/>
</dbReference>
<feature type="domain" description="HTH-like" evidence="2">
    <location>
        <begin position="46"/>
        <end position="102"/>
    </location>
</feature>
<dbReference type="Proteomes" id="UP000473014">
    <property type="component" value="Unassembled WGS sequence"/>
</dbReference>
<keyword evidence="4" id="KW-1185">Reference proteome</keyword>
<dbReference type="OrthoDB" id="4330255at2"/>
<feature type="region of interest" description="Disordered" evidence="1">
    <location>
        <begin position="109"/>
        <end position="199"/>
    </location>
</feature>
<dbReference type="AlphaFoldDB" id="A0A6G2B5Q5"/>
<organism evidence="3 4">
    <name type="scientific">Streptomyces taklimakanensis</name>
    <dbReference type="NCBI Taxonomy" id="2569853"/>
    <lineage>
        <taxon>Bacteria</taxon>
        <taxon>Bacillati</taxon>
        <taxon>Actinomycetota</taxon>
        <taxon>Actinomycetes</taxon>
        <taxon>Kitasatosporales</taxon>
        <taxon>Streptomycetaceae</taxon>
        <taxon>Streptomyces</taxon>
    </lineage>
</organism>
<evidence type="ECO:0000313" key="4">
    <source>
        <dbReference type="Proteomes" id="UP000473014"/>
    </source>
</evidence>
<feature type="compositionally biased region" description="Basic and acidic residues" evidence="1">
    <location>
        <begin position="145"/>
        <end position="168"/>
    </location>
</feature>
<dbReference type="EMBL" id="WIXO01000001">
    <property type="protein sequence ID" value="MTE17588.1"/>
    <property type="molecule type" value="Genomic_DNA"/>
</dbReference>
<evidence type="ECO:0000259" key="2">
    <source>
        <dbReference type="Pfam" id="PF13276"/>
    </source>
</evidence>
<evidence type="ECO:0000256" key="1">
    <source>
        <dbReference type="SAM" id="MobiDB-lite"/>
    </source>
</evidence>
<comment type="caution">
    <text evidence="3">The sequence shown here is derived from an EMBL/GenBank/DDBJ whole genome shotgun (WGS) entry which is preliminary data.</text>
</comment>